<name>A0A927L1U7_9ACTN</name>
<gene>
    <name evidence="1" type="ORF">IHE70_09250</name>
</gene>
<reference evidence="1" key="1">
    <citation type="submission" date="2020-09" db="EMBL/GenBank/DDBJ databases">
        <title>Streptomyces canutascabiei sp. nov., which causes potato common scab and is distributed across the world.</title>
        <authorList>
            <person name="Nguyen H.P."/>
            <person name="Weisberg A.J."/>
            <person name="Chang J.H."/>
            <person name="Clarke C.R."/>
        </authorList>
    </citation>
    <scope>NUCLEOTIDE SEQUENCE</scope>
    <source>
        <strain evidence="1">ID-01-6.2a</strain>
    </source>
</reference>
<comment type="caution">
    <text evidence="1">The sequence shown here is derived from an EMBL/GenBank/DDBJ whole genome shotgun (WGS) entry which is preliminary data.</text>
</comment>
<dbReference type="RefSeq" id="WP_192360279.1">
    <property type="nucleotide sequence ID" value="NZ_CP119182.1"/>
</dbReference>
<protein>
    <submittedName>
        <fullName evidence="1">Uncharacterized protein</fullName>
    </submittedName>
</protein>
<evidence type="ECO:0000313" key="2">
    <source>
        <dbReference type="Proteomes" id="UP000661025"/>
    </source>
</evidence>
<proteinExistence type="predicted"/>
<dbReference type="EMBL" id="JACYXT010000003">
    <property type="protein sequence ID" value="MBD9723426.1"/>
    <property type="molecule type" value="Genomic_DNA"/>
</dbReference>
<organism evidence="1 2">
    <name type="scientific">Streptomyces caniscabiei</name>
    <dbReference type="NCBI Taxonomy" id="2746961"/>
    <lineage>
        <taxon>Bacteria</taxon>
        <taxon>Bacillati</taxon>
        <taxon>Actinomycetota</taxon>
        <taxon>Actinomycetes</taxon>
        <taxon>Kitasatosporales</taxon>
        <taxon>Streptomycetaceae</taxon>
        <taxon>Streptomyces</taxon>
    </lineage>
</organism>
<sequence length="56" mass="6466">MKPVKIRPAKDIPAAPRGIGGYCWAEHPETFAHCTEPVGHKHRDHYHAYSRTSWRD</sequence>
<dbReference type="GeneID" id="79933721"/>
<accession>A0A927L1U7</accession>
<evidence type="ECO:0000313" key="1">
    <source>
        <dbReference type="EMBL" id="MBD9723426.1"/>
    </source>
</evidence>
<dbReference type="AlphaFoldDB" id="A0A927L1U7"/>
<dbReference type="Proteomes" id="UP000661025">
    <property type="component" value="Unassembled WGS sequence"/>
</dbReference>